<dbReference type="GO" id="GO:0071885">
    <property type="term" value="F:N-terminal protein N-methyltransferase activity"/>
    <property type="evidence" value="ECO:0007669"/>
    <property type="project" value="UniProtKB-EC"/>
</dbReference>
<reference evidence="12 13" key="1">
    <citation type="journal article" date="2019" name="Nat. Ecol. Evol.">
        <title>Megaphylogeny resolves global patterns of mushroom evolution.</title>
        <authorList>
            <person name="Varga T."/>
            <person name="Krizsan K."/>
            <person name="Foldi C."/>
            <person name="Dima B."/>
            <person name="Sanchez-Garcia M."/>
            <person name="Sanchez-Ramirez S."/>
            <person name="Szollosi G.J."/>
            <person name="Szarkandi J.G."/>
            <person name="Papp V."/>
            <person name="Albert L."/>
            <person name="Andreopoulos W."/>
            <person name="Angelini C."/>
            <person name="Antonin V."/>
            <person name="Barry K.W."/>
            <person name="Bougher N.L."/>
            <person name="Buchanan P."/>
            <person name="Buyck B."/>
            <person name="Bense V."/>
            <person name="Catcheside P."/>
            <person name="Chovatia M."/>
            <person name="Cooper J."/>
            <person name="Damon W."/>
            <person name="Desjardin D."/>
            <person name="Finy P."/>
            <person name="Geml J."/>
            <person name="Haridas S."/>
            <person name="Hughes K."/>
            <person name="Justo A."/>
            <person name="Karasinski D."/>
            <person name="Kautmanova I."/>
            <person name="Kiss B."/>
            <person name="Kocsube S."/>
            <person name="Kotiranta H."/>
            <person name="LaButti K.M."/>
            <person name="Lechner B.E."/>
            <person name="Liimatainen K."/>
            <person name="Lipzen A."/>
            <person name="Lukacs Z."/>
            <person name="Mihaltcheva S."/>
            <person name="Morgado L.N."/>
            <person name="Niskanen T."/>
            <person name="Noordeloos M.E."/>
            <person name="Ohm R.A."/>
            <person name="Ortiz-Santana B."/>
            <person name="Ovrebo C."/>
            <person name="Racz N."/>
            <person name="Riley R."/>
            <person name="Savchenko A."/>
            <person name="Shiryaev A."/>
            <person name="Soop K."/>
            <person name="Spirin V."/>
            <person name="Szebenyi C."/>
            <person name="Tomsovsky M."/>
            <person name="Tulloss R.E."/>
            <person name="Uehling J."/>
            <person name="Grigoriev I.V."/>
            <person name="Vagvolgyi C."/>
            <person name="Papp T."/>
            <person name="Martin F.M."/>
            <person name="Miettinen O."/>
            <person name="Hibbett D.S."/>
            <person name="Nagy L.G."/>
        </authorList>
    </citation>
    <scope>NUCLEOTIDE SEQUENCE [LARGE SCALE GENOMIC DNA]</scope>
    <source>
        <strain evidence="12 13">CBS 962.96</strain>
    </source>
</reference>
<dbReference type="InterPro" id="IPR008576">
    <property type="entry name" value="MeTrfase_NTM1"/>
</dbReference>
<name>A0A4S8LK24_DENBC</name>
<keyword evidence="13" id="KW-1185">Reference proteome</keyword>
<comment type="catalytic activity">
    <reaction evidence="10">
        <text>N-terminal L-alanyl-L-prolyl-L-lysyl-[protein] + 3 S-adenosyl-L-methionine = N-terminal N,N,N-trimethyl-L-alanyl-L-prolyl-L-lysyl-[protein] + 3 S-adenosyl-L-homocysteine + 3 H(+)</text>
        <dbReference type="Rhea" id="RHEA:54712"/>
        <dbReference type="Rhea" id="RHEA-COMP:13785"/>
        <dbReference type="Rhea" id="RHEA-COMP:13971"/>
        <dbReference type="ChEBI" id="CHEBI:15378"/>
        <dbReference type="ChEBI" id="CHEBI:57856"/>
        <dbReference type="ChEBI" id="CHEBI:59789"/>
        <dbReference type="ChEBI" id="CHEBI:138057"/>
        <dbReference type="ChEBI" id="CHEBI:138315"/>
        <dbReference type="EC" id="2.1.1.244"/>
    </reaction>
</comment>
<evidence type="ECO:0000256" key="10">
    <source>
        <dbReference type="ARBA" id="ARBA00048167"/>
    </source>
</evidence>
<organism evidence="12 13">
    <name type="scientific">Dendrothele bispora (strain CBS 962.96)</name>
    <dbReference type="NCBI Taxonomy" id="1314807"/>
    <lineage>
        <taxon>Eukaryota</taxon>
        <taxon>Fungi</taxon>
        <taxon>Dikarya</taxon>
        <taxon>Basidiomycota</taxon>
        <taxon>Agaricomycotina</taxon>
        <taxon>Agaricomycetes</taxon>
        <taxon>Agaricomycetidae</taxon>
        <taxon>Agaricales</taxon>
        <taxon>Agaricales incertae sedis</taxon>
        <taxon>Dendrothele</taxon>
    </lineage>
</organism>
<dbReference type="CDD" id="cd02440">
    <property type="entry name" value="AdoMet_MTases"/>
    <property type="match status" value="1"/>
</dbReference>
<dbReference type="EC" id="2.1.1.244" evidence="5"/>
<evidence type="ECO:0000313" key="12">
    <source>
        <dbReference type="EMBL" id="THU89527.1"/>
    </source>
</evidence>
<proteinExistence type="inferred from homology"/>
<evidence type="ECO:0000313" key="13">
    <source>
        <dbReference type="Proteomes" id="UP000297245"/>
    </source>
</evidence>
<evidence type="ECO:0000256" key="8">
    <source>
        <dbReference type="ARBA" id="ARBA00047306"/>
    </source>
</evidence>
<dbReference type="EMBL" id="ML179364">
    <property type="protein sequence ID" value="THU89527.1"/>
    <property type="molecule type" value="Genomic_DNA"/>
</dbReference>
<evidence type="ECO:0000256" key="6">
    <source>
        <dbReference type="ARBA" id="ARBA00039449"/>
    </source>
</evidence>
<evidence type="ECO:0000256" key="7">
    <source>
        <dbReference type="ARBA" id="ARBA00043129"/>
    </source>
</evidence>
<accession>A0A4S8LK24</accession>
<dbReference type="Proteomes" id="UP000297245">
    <property type="component" value="Unassembled WGS sequence"/>
</dbReference>
<sequence length="277" mass="30575">MSSHRPVVSDGISYWNQQQANIDGVLGGFGTGTLPRVDATGSRLFLLNLYPELCKVPSAIRPLNPSPPNRLYRALDVGAGVGRVTSDVLLPLVDHVLLLEPVTPFIQEALASAANWPTLTSKQKSVTFIQGILQAFDPCTPLCPLSNVPDSEMKFLARIGSPDEQLSDIDSGFDVIWCQWCLGHLDDPDLTSFFQRSRNALRNIERGKSLIIVKENCCADAEDGGPRIIFDKDDSTYTRSDMAWKAAFKKAGLRLIREQVQEGLPEGLYPVRMYALK</sequence>
<feature type="binding site" evidence="11">
    <location>
        <position position="179"/>
    </location>
    <ligand>
        <name>S-adenosyl-L-methionine</name>
        <dbReference type="ChEBI" id="CHEBI:59789"/>
    </ligand>
</feature>
<keyword evidence="2 12" id="KW-0489">Methyltransferase</keyword>
<comment type="catalytic activity">
    <reaction evidence="9">
        <text>N-terminal L-prolyl-L-prolyl-L-lysyl-[protein] + 2 S-adenosyl-L-methionine = N-terminal N,N-dimethyl-L-prolyl-L-prolyl-L-lysyl-[protein] + 2 S-adenosyl-L-homocysteine + 2 H(+)</text>
        <dbReference type="Rhea" id="RHEA:54736"/>
        <dbReference type="Rhea" id="RHEA-COMP:13787"/>
        <dbReference type="Rhea" id="RHEA-COMP:13974"/>
        <dbReference type="ChEBI" id="CHEBI:15378"/>
        <dbReference type="ChEBI" id="CHEBI:57856"/>
        <dbReference type="ChEBI" id="CHEBI:59789"/>
        <dbReference type="ChEBI" id="CHEBI:138059"/>
        <dbReference type="ChEBI" id="CHEBI:138318"/>
        <dbReference type="EC" id="2.1.1.244"/>
    </reaction>
</comment>
<dbReference type="Gene3D" id="3.40.50.150">
    <property type="entry name" value="Vaccinia Virus protein VP39"/>
    <property type="match status" value="1"/>
</dbReference>
<evidence type="ECO:0000256" key="3">
    <source>
        <dbReference type="ARBA" id="ARBA00022679"/>
    </source>
</evidence>
<dbReference type="PANTHER" id="PTHR12753:SF0">
    <property type="entry name" value="ALPHA N-TERMINAL PROTEIN METHYLTRANSFERASE 1"/>
    <property type="match status" value="1"/>
</dbReference>
<gene>
    <name evidence="12" type="ORF">K435DRAFT_969050</name>
</gene>
<comment type="catalytic activity">
    <reaction evidence="8">
        <text>N-terminal L-seryl-L-prolyl-L-lysyl-[protein] + 3 S-adenosyl-L-methionine = N-terminal N,N,N-trimethyl-L-seryl-L-prolyl-L-lysyl-[protein] + 3 S-adenosyl-L-homocysteine + 3 H(+)</text>
        <dbReference type="Rhea" id="RHEA:54724"/>
        <dbReference type="Rhea" id="RHEA-COMP:13789"/>
        <dbReference type="Rhea" id="RHEA-COMP:13973"/>
        <dbReference type="ChEBI" id="CHEBI:15378"/>
        <dbReference type="ChEBI" id="CHEBI:57856"/>
        <dbReference type="ChEBI" id="CHEBI:59789"/>
        <dbReference type="ChEBI" id="CHEBI:138061"/>
        <dbReference type="ChEBI" id="CHEBI:138317"/>
        <dbReference type="EC" id="2.1.1.244"/>
    </reaction>
</comment>
<evidence type="ECO:0000256" key="4">
    <source>
        <dbReference type="ARBA" id="ARBA00022691"/>
    </source>
</evidence>
<feature type="binding site" evidence="11">
    <location>
        <position position="83"/>
    </location>
    <ligand>
        <name>S-adenosyl-L-methionine</name>
        <dbReference type="ChEBI" id="CHEBI:59789"/>
    </ligand>
</feature>
<dbReference type="GO" id="GO:0032259">
    <property type="term" value="P:methylation"/>
    <property type="evidence" value="ECO:0007669"/>
    <property type="project" value="UniProtKB-KW"/>
</dbReference>
<dbReference type="OrthoDB" id="1298661at2759"/>
<dbReference type="GO" id="GO:0005737">
    <property type="term" value="C:cytoplasm"/>
    <property type="evidence" value="ECO:0007669"/>
    <property type="project" value="TreeGrafter"/>
</dbReference>
<keyword evidence="3 12" id="KW-0808">Transferase</keyword>
<evidence type="ECO:0000256" key="2">
    <source>
        <dbReference type="ARBA" id="ARBA00022603"/>
    </source>
</evidence>
<evidence type="ECO:0000256" key="11">
    <source>
        <dbReference type="PIRSR" id="PIRSR016958-1"/>
    </source>
</evidence>
<dbReference type="PIRSF" id="PIRSF016958">
    <property type="entry name" value="DUF858_MeTrfase_lik"/>
    <property type="match status" value="1"/>
</dbReference>
<feature type="binding site" evidence="11">
    <location>
        <begin position="133"/>
        <end position="134"/>
    </location>
    <ligand>
        <name>S-adenosyl-L-methionine</name>
        <dbReference type="ChEBI" id="CHEBI:59789"/>
    </ligand>
</feature>
<dbReference type="PANTHER" id="PTHR12753">
    <property type="entry name" value="AD-003 - RELATED"/>
    <property type="match status" value="1"/>
</dbReference>
<keyword evidence="4 11" id="KW-0949">S-adenosyl-L-methionine</keyword>
<protein>
    <recommendedName>
        <fullName evidence="6">Alpha N-terminal protein methyltransferase 1</fullName>
        <ecNumber evidence="5">2.1.1.244</ecNumber>
    </recommendedName>
    <alternativeName>
        <fullName evidence="7">X-Pro-Lys N-terminal protein methyltransferase 1</fullName>
    </alternativeName>
</protein>
<dbReference type="SUPFAM" id="SSF53335">
    <property type="entry name" value="S-adenosyl-L-methionine-dependent methyltransferases"/>
    <property type="match status" value="1"/>
</dbReference>
<evidence type="ECO:0000256" key="1">
    <source>
        <dbReference type="ARBA" id="ARBA00009059"/>
    </source>
</evidence>
<evidence type="ECO:0000256" key="9">
    <source>
        <dbReference type="ARBA" id="ARBA00047885"/>
    </source>
</evidence>
<feature type="binding site" evidence="11">
    <location>
        <position position="78"/>
    </location>
    <ligand>
        <name>S-adenosyl-L-methionine</name>
        <dbReference type="ChEBI" id="CHEBI:59789"/>
    </ligand>
</feature>
<comment type="similarity">
    <text evidence="1">Belongs to the methyltransferase superfamily. NTM1 family.</text>
</comment>
<dbReference type="Pfam" id="PF05891">
    <property type="entry name" value="Methyltransf_PK"/>
    <property type="match status" value="2"/>
</dbReference>
<dbReference type="InterPro" id="IPR029063">
    <property type="entry name" value="SAM-dependent_MTases_sf"/>
</dbReference>
<evidence type="ECO:0000256" key="5">
    <source>
        <dbReference type="ARBA" id="ARBA00039112"/>
    </source>
</evidence>
<dbReference type="AlphaFoldDB" id="A0A4S8LK24"/>